<dbReference type="Pfam" id="PF14114">
    <property type="entry name" value="DUF4286"/>
    <property type="match status" value="1"/>
</dbReference>
<dbReference type="RefSeq" id="WP_204659227.1">
    <property type="nucleotide sequence ID" value="NZ_CP056775.1"/>
</dbReference>
<proteinExistence type="predicted"/>
<dbReference type="InterPro" id="IPR025563">
    <property type="entry name" value="DUF4286"/>
</dbReference>
<name>A0ABX7ICB3_9BACT</name>
<sequence>MIIYNITVNISYAAEKNWLHYMKQEHLPAIMATGLPVDARVLRLLTEIENEGSTYTSQFTFRTMEDFLAYQTGFQSEFQERHHAIFNGQYVSFRTLLEEA</sequence>
<evidence type="ECO:0000313" key="1">
    <source>
        <dbReference type="EMBL" id="QRR03358.1"/>
    </source>
</evidence>
<keyword evidence="2" id="KW-1185">Reference proteome</keyword>
<protein>
    <submittedName>
        <fullName evidence="1">DUF4286 family protein</fullName>
    </submittedName>
</protein>
<accession>A0ABX7ICB3</accession>
<dbReference type="EMBL" id="CP056775">
    <property type="protein sequence ID" value="QRR03358.1"/>
    <property type="molecule type" value="Genomic_DNA"/>
</dbReference>
<organism evidence="1 2">
    <name type="scientific">Dyadobacter sandarakinus</name>
    <dbReference type="NCBI Taxonomy" id="2747268"/>
    <lineage>
        <taxon>Bacteria</taxon>
        <taxon>Pseudomonadati</taxon>
        <taxon>Bacteroidota</taxon>
        <taxon>Cytophagia</taxon>
        <taxon>Cytophagales</taxon>
        <taxon>Spirosomataceae</taxon>
        <taxon>Dyadobacter</taxon>
    </lineage>
</organism>
<dbReference type="Proteomes" id="UP000612680">
    <property type="component" value="Chromosome"/>
</dbReference>
<evidence type="ECO:0000313" key="2">
    <source>
        <dbReference type="Proteomes" id="UP000612680"/>
    </source>
</evidence>
<reference evidence="1 2" key="1">
    <citation type="submission" date="2020-06" db="EMBL/GenBank/DDBJ databases">
        <title>Dyadobacter sandarakinus sp. nov., isolated from the soil of the Arctic Yellow River Station.</title>
        <authorList>
            <person name="Zhang Y."/>
            <person name="Peng F."/>
        </authorList>
    </citation>
    <scope>NUCLEOTIDE SEQUENCE [LARGE SCALE GENOMIC DNA]</scope>
    <source>
        <strain evidence="1 2">Q3-56</strain>
    </source>
</reference>
<gene>
    <name evidence="1" type="ORF">HWI92_21795</name>
</gene>